<feature type="compositionally biased region" description="Basic and acidic residues" evidence="3">
    <location>
        <begin position="158"/>
        <end position="176"/>
    </location>
</feature>
<dbReference type="Pfam" id="PF00172">
    <property type="entry name" value="Zn_clus"/>
    <property type="match status" value="1"/>
</dbReference>
<keyword evidence="6" id="KW-1185">Reference proteome</keyword>
<keyword evidence="2" id="KW-0539">Nucleus</keyword>
<dbReference type="SMART" id="SM00066">
    <property type="entry name" value="GAL4"/>
    <property type="match status" value="1"/>
</dbReference>
<gene>
    <name evidence="5" type="ORF">CCHR01_03621</name>
</gene>
<dbReference type="SUPFAM" id="SSF57701">
    <property type="entry name" value="Zn2/Cys6 DNA-binding domain"/>
    <property type="match status" value="1"/>
</dbReference>
<dbReference type="PANTHER" id="PTHR37534">
    <property type="entry name" value="TRANSCRIPTIONAL ACTIVATOR PROTEIN UGA3"/>
    <property type="match status" value="1"/>
</dbReference>
<dbReference type="CDD" id="cd12148">
    <property type="entry name" value="fungal_TF_MHR"/>
    <property type="match status" value="1"/>
</dbReference>
<dbReference type="Pfam" id="PF11951">
    <property type="entry name" value="Fungal_trans_2"/>
    <property type="match status" value="1"/>
</dbReference>
<dbReference type="CDD" id="cd00067">
    <property type="entry name" value="GAL4"/>
    <property type="match status" value="1"/>
</dbReference>
<feature type="region of interest" description="Disordered" evidence="3">
    <location>
        <begin position="140"/>
        <end position="204"/>
    </location>
</feature>
<dbReference type="PANTHER" id="PTHR37534:SF46">
    <property type="entry name" value="ZN(II)2CYS6 TRANSCRIPTION FACTOR (EUROFUNG)"/>
    <property type="match status" value="1"/>
</dbReference>
<dbReference type="PROSITE" id="PS00463">
    <property type="entry name" value="ZN2_CY6_FUNGAL_1"/>
    <property type="match status" value="1"/>
</dbReference>
<dbReference type="AlphaFoldDB" id="A0AAD9EMH6"/>
<dbReference type="PROSITE" id="PS50048">
    <property type="entry name" value="ZN2_CY6_FUNGAL_2"/>
    <property type="match status" value="1"/>
</dbReference>
<organism evidence="5 6">
    <name type="scientific">Colletotrichum chrysophilum</name>
    <dbReference type="NCBI Taxonomy" id="1836956"/>
    <lineage>
        <taxon>Eukaryota</taxon>
        <taxon>Fungi</taxon>
        <taxon>Dikarya</taxon>
        <taxon>Ascomycota</taxon>
        <taxon>Pezizomycotina</taxon>
        <taxon>Sordariomycetes</taxon>
        <taxon>Hypocreomycetidae</taxon>
        <taxon>Glomerellales</taxon>
        <taxon>Glomerellaceae</taxon>
        <taxon>Colletotrichum</taxon>
        <taxon>Colletotrichum gloeosporioides species complex</taxon>
    </lineage>
</organism>
<dbReference type="Proteomes" id="UP001243330">
    <property type="component" value="Unassembled WGS sequence"/>
</dbReference>
<evidence type="ECO:0000313" key="6">
    <source>
        <dbReference type="Proteomes" id="UP001243330"/>
    </source>
</evidence>
<accession>A0AAD9EMH6</accession>
<feature type="compositionally biased region" description="Polar residues" evidence="3">
    <location>
        <begin position="101"/>
        <end position="119"/>
    </location>
</feature>
<dbReference type="InterPro" id="IPR036864">
    <property type="entry name" value="Zn2-C6_fun-type_DNA-bd_sf"/>
</dbReference>
<feature type="region of interest" description="Disordered" evidence="3">
    <location>
        <begin position="83"/>
        <end position="119"/>
    </location>
</feature>
<feature type="domain" description="Zn(2)-C6 fungal-type" evidence="4">
    <location>
        <begin position="27"/>
        <end position="55"/>
    </location>
</feature>
<evidence type="ECO:0000256" key="1">
    <source>
        <dbReference type="ARBA" id="ARBA00004123"/>
    </source>
</evidence>
<evidence type="ECO:0000259" key="4">
    <source>
        <dbReference type="PROSITE" id="PS50048"/>
    </source>
</evidence>
<proteinExistence type="predicted"/>
<reference evidence="5" key="1">
    <citation type="submission" date="2023-01" db="EMBL/GenBank/DDBJ databases">
        <title>Colletotrichum chrysophilum M932 genome sequence.</title>
        <authorList>
            <person name="Baroncelli R."/>
        </authorList>
    </citation>
    <scope>NUCLEOTIDE SEQUENCE</scope>
    <source>
        <strain evidence="5">M932</strain>
    </source>
</reference>
<evidence type="ECO:0000256" key="2">
    <source>
        <dbReference type="ARBA" id="ARBA00023242"/>
    </source>
</evidence>
<dbReference type="GO" id="GO:0000981">
    <property type="term" value="F:DNA-binding transcription factor activity, RNA polymerase II-specific"/>
    <property type="evidence" value="ECO:0007669"/>
    <property type="project" value="InterPro"/>
</dbReference>
<feature type="compositionally biased region" description="Polar residues" evidence="3">
    <location>
        <begin position="140"/>
        <end position="156"/>
    </location>
</feature>
<dbReference type="GO" id="GO:0008270">
    <property type="term" value="F:zinc ion binding"/>
    <property type="evidence" value="ECO:0007669"/>
    <property type="project" value="InterPro"/>
</dbReference>
<name>A0AAD9EMH6_9PEZI</name>
<comment type="subcellular location">
    <subcellularLocation>
        <location evidence="1">Nucleus</location>
    </subcellularLocation>
</comment>
<comment type="caution">
    <text evidence="5">The sequence shown here is derived from an EMBL/GenBank/DDBJ whole genome shotgun (WGS) entry which is preliminary data.</text>
</comment>
<feature type="compositionally biased region" description="Basic and acidic residues" evidence="3">
    <location>
        <begin position="192"/>
        <end position="204"/>
    </location>
</feature>
<dbReference type="EMBL" id="JAQOWY010000049">
    <property type="protein sequence ID" value="KAK1853743.1"/>
    <property type="molecule type" value="Genomic_DNA"/>
</dbReference>
<sequence>MNTRRSRSGSPYLSVAPYPTLLTFNKGCWTCRKRHQKCDEGKPGCFNCRLRGVECGGYGVKLGDFTSRGGSHGHMQMVSKIVRGAPNESRPRQGRSRKQPNESQQAASGPKPQNATQPQKNIPAIEPSVKAPAVVCASLPSASVGDSPTTLSNADGQETLRKEQSEEQNHLGRSSDDDASIDPSSATSHNQSTDHADTPRGGKDKCVMDRWWEVYSDANLAGMSSPEDIEAGSALWTTFDESMFSTMPWDCFQTAALAQPTQRTGTDGDGIANEVGKRARDGKIVDRDQRPVRSTSPPLAIFRSSRPSEVYLLQHLEPYRNPYKTVYGALARGSRPLRNAILFASTLHLTKLGDLPHDTIKTYRADMRDSFREALQADEEIWSLGATVLLSIIFDVIGTGMDSWSSKLVGCRRLLEQGLSRSKGQVSSEMKCVQIQYNWMSTMGRTLLLGTQQLQMMDDLAPLEILPIQEPRFNTIPDLMVQQHHWWANMPDYSMHILLREVADLSIAVHYVKSQPDSTEQLLQMMPEVADVVRKIEGWQPGVASVTPGYMDDTQHFNSIWKQGMLCYVYHEIYGLSSSSSWIQACVEVSLVAFEKLSWLQACLWPAFMIAIHAQTETARSTCENAFKKMHSTLGFTAPLSIVLVLQSLWGTFDSDGSGTAKWRTVMENLGMELNILL</sequence>
<dbReference type="Gene3D" id="4.10.240.10">
    <property type="entry name" value="Zn(2)-C6 fungal-type DNA-binding domain"/>
    <property type="match status" value="1"/>
</dbReference>
<dbReference type="InterPro" id="IPR001138">
    <property type="entry name" value="Zn2Cys6_DnaBD"/>
</dbReference>
<protein>
    <recommendedName>
        <fullName evidence="4">Zn(2)-C6 fungal-type domain-containing protein</fullName>
    </recommendedName>
</protein>
<evidence type="ECO:0000256" key="3">
    <source>
        <dbReference type="SAM" id="MobiDB-lite"/>
    </source>
</evidence>
<dbReference type="InterPro" id="IPR021858">
    <property type="entry name" value="Fun_TF"/>
</dbReference>
<evidence type="ECO:0000313" key="5">
    <source>
        <dbReference type="EMBL" id="KAK1853743.1"/>
    </source>
</evidence>
<dbReference type="GO" id="GO:0005634">
    <property type="term" value="C:nucleus"/>
    <property type="evidence" value="ECO:0007669"/>
    <property type="project" value="UniProtKB-SubCell"/>
</dbReference>